<dbReference type="RefSeq" id="WP_146910340.1">
    <property type="nucleotide sequence ID" value="NZ_BJUS01000060.1"/>
</dbReference>
<dbReference type="Proteomes" id="UP000321121">
    <property type="component" value="Unassembled WGS sequence"/>
</dbReference>
<gene>
    <name evidence="1" type="ORF">HHA04nite_32010</name>
</gene>
<organism evidence="1 2">
    <name type="scientific">Halomonas halophila</name>
    <dbReference type="NCBI Taxonomy" id="29573"/>
    <lineage>
        <taxon>Bacteria</taxon>
        <taxon>Pseudomonadati</taxon>
        <taxon>Pseudomonadota</taxon>
        <taxon>Gammaproteobacteria</taxon>
        <taxon>Oceanospirillales</taxon>
        <taxon>Halomonadaceae</taxon>
        <taxon>Halomonas</taxon>
    </lineage>
</organism>
<comment type="caution">
    <text evidence="1">The sequence shown here is derived from an EMBL/GenBank/DDBJ whole genome shotgun (WGS) entry which is preliminary data.</text>
</comment>
<reference evidence="1 2" key="1">
    <citation type="submission" date="2019-07" db="EMBL/GenBank/DDBJ databases">
        <title>Whole genome shotgun sequence of Halomonas halophila NBRC 102604.</title>
        <authorList>
            <person name="Hosoyama A."/>
            <person name="Uohara A."/>
            <person name="Ohji S."/>
            <person name="Ichikawa N."/>
        </authorList>
    </citation>
    <scope>NUCLEOTIDE SEQUENCE [LARGE SCALE GENOMIC DNA]</scope>
    <source>
        <strain evidence="1 2">NBRC 102604</strain>
    </source>
</reference>
<name>A0ABQ0U8A3_9GAMM</name>
<protein>
    <submittedName>
        <fullName evidence="1">Uncharacterized protein</fullName>
    </submittedName>
</protein>
<proteinExistence type="predicted"/>
<evidence type="ECO:0000313" key="2">
    <source>
        <dbReference type="Proteomes" id="UP000321121"/>
    </source>
</evidence>
<dbReference type="EMBL" id="BJUS01000060">
    <property type="protein sequence ID" value="GEK74657.1"/>
    <property type="molecule type" value="Genomic_DNA"/>
</dbReference>
<sequence>MSFDIRFDEPRTSTTCTFVDFFFDAPNYQEPVDLDDESRQMTLSGRDVGFIYGSDLLGWDVTLGERITADQLDGLAIPGVTVHLPQHGGTISLQGFASMDAAKRVVVHLYEAFYEAFYLGFGAYTLADAPAADAAPERPCFTPVSRRVPALLARNVAPIPLPRPTLGPAERATFFDASPLSAPPGVRPWCDTPP</sequence>
<evidence type="ECO:0000313" key="1">
    <source>
        <dbReference type="EMBL" id="GEK74657.1"/>
    </source>
</evidence>
<keyword evidence="2" id="KW-1185">Reference proteome</keyword>
<accession>A0ABQ0U8A3</accession>